<name>A0A918SGM7_9FLAO</name>
<keyword evidence="1" id="KW-0812">Transmembrane</keyword>
<dbReference type="Proteomes" id="UP000610456">
    <property type="component" value="Unassembled WGS sequence"/>
</dbReference>
<evidence type="ECO:0000256" key="1">
    <source>
        <dbReference type="SAM" id="Phobius"/>
    </source>
</evidence>
<proteinExistence type="predicted"/>
<feature type="transmembrane region" description="Helical" evidence="1">
    <location>
        <begin position="6"/>
        <end position="25"/>
    </location>
</feature>
<evidence type="ECO:0008006" key="4">
    <source>
        <dbReference type="Google" id="ProtNLM"/>
    </source>
</evidence>
<dbReference type="Pfam" id="PF12732">
    <property type="entry name" value="YtxH"/>
    <property type="match status" value="1"/>
</dbReference>
<gene>
    <name evidence="2" type="ORF">GCM10007103_24130</name>
</gene>
<dbReference type="InterPro" id="IPR024623">
    <property type="entry name" value="YtxH"/>
</dbReference>
<keyword evidence="1" id="KW-1133">Transmembrane helix</keyword>
<dbReference type="EMBL" id="BMXB01000010">
    <property type="protein sequence ID" value="GHA41991.1"/>
    <property type="molecule type" value="Genomic_DNA"/>
</dbReference>
<dbReference type="AlphaFoldDB" id="A0A918SGM7"/>
<evidence type="ECO:0000313" key="2">
    <source>
        <dbReference type="EMBL" id="GHA41991.1"/>
    </source>
</evidence>
<dbReference type="RefSeq" id="WP_189605020.1">
    <property type="nucleotide sequence ID" value="NZ_BMXB01000010.1"/>
</dbReference>
<organism evidence="2 3">
    <name type="scientific">Salinimicrobium marinum</name>
    <dbReference type="NCBI Taxonomy" id="680283"/>
    <lineage>
        <taxon>Bacteria</taxon>
        <taxon>Pseudomonadati</taxon>
        <taxon>Bacteroidota</taxon>
        <taxon>Flavobacteriia</taxon>
        <taxon>Flavobacteriales</taxon>
        <taxon>Flavobacteriaceae</taxon>
        <taxon>Salinimicrobium</taxon>
    </lineage>
</organism>
<keyword evidence="1" id="KW-0472">Membrane</keyword>
<comment type="caution">
    <text evidence="2">The sequence shown here is derived from an EMBL/GenBank/DDBJ whole genome shotgun (WGS) entry which is preliminary data.</text>
</comment>
<reference evidence="2" key="2">
    <citation type="submission" date="2020-09" db="EMBL/GenBank/DDBJ databases">
        <authorList>
            <person name="Sun Q."/>
            <person name="Kim S."/>
        </authorList>
    </citation>
    <scope>NUCLEOTIDE SEQUENCE</scope>
    <source>
        <strain evidence="2">KCTC 12719</strain>
    </source>
</reference>
<evidence type="ECO:0000313" key="3">
    <source>
        <dbReference type="Proteomes" id="UP000610456"/>
    </source>
</evidence>
<accession>A0A918SGM7</accession>
<sequence>MKAGKILIGVLSGAAAGVAAGLLLAPKKGSDTRQRIKDKSNEYVTGSKNRINGFVDDVSHRFDSVKTKAMGKSKKLQSEMDGDEKIIY</sequence>
<protein>
    <recommendedName>
        <fullName evidence="4">Gas vesicle protein</fullName>
    </recommendedName>
</protein>
<keyword evidence="3" id="KW-1185">Reference proteome</keyword>
<reference evidence="2" key="1">
    <citation type="journal article" date="2014" name="Int. J. Syst. Evol. Microbiol.">
        <title>Complete genome sequence of Corynebacterium casei LMG S-19264T (=DSM 44701T), isolated from a smear-ripened cheese.</title>
        <authorList>
            <consortium name="US DOE Joint Genome Institute (JGI-PGF)"/>
            <person name="Walter F."/>
            <person name="Albersmeier A."/>
            <person name="Kalinowski J."/>
            <person name="Ruckert C."/>
        </authorList>
    </citation>
    <scope>NUCLEOTIDE SEQUENCE</scope>
    <source>
        <strain evidence="2">KCTC 12719</strain>
    </source>
</reference>